<keyword evidence="1" id="KW-0175">Coiled coil</keyword>
<dbReference type="GO" id="GO:0006508">
    <property type="term" value="P:proteolysis"/>
    <property type="evidence" value="ECO:0007669"/>
    <property type="project" value="InterPro"/>
</dbReference>
<organism evidence="5 6">
    <name type="scientific">Plectonema cf. radiosum LEGE 06105</name>
    <dbReference type="NCBI Taxonomy" id="945769"/>
    <lineage>
        <taxon>Bacteria</taxon>
        <taxon>Bacillati</taxon>
        <taxon>Cyanobacteriota</taxon>
        <taxon>Cyanophyceae</taxon>
        <taxon>Oscillatoriophycideae</taxon>
        <taxon>Oscillatoriales</taxon>
        <taxon>Microcoleaceae</taxon>
        <taxon>Plectonema</taxon>
    </lineage>
</organism>
<dbReference type="PANTHER" id="PTHR22576:SF37">
    <property type="entry name" value="MUCOSA-ASSOCIATED LYMPHOID TISSUE LYMPHOMA TRANSLOCATION PROTEIN 1"/>
    <property type="match status" value="1"/>
</dbReference>
<keyword evidence="6" id="KW-1185">Reference proteome</keyword>
<dbReference type="Pfam" id="PF00656">
    <property type="entry name" value="Peptidase_C14"/>
    <property type="match status" value="1"/>
</dbReference>
<protein>
    <submittedName>
        <fullName evidence="5">Caspase family protein</fullName>
    </submittedName>
</protein>
<dbReference type="Proteomes" id="UP000620559">
    <property type="component" value="Unassembled WGS sequence"/>
</dbReference>
<accession>A0A8J7JSQ3</accession>
<evidence type="ECO:0000313" key="6">
    <source>
        <dbReference type="Proteomes" id="UP000620559"/>
    </source>
</evidence>
<evidence type="ECO:0000259" key="3">
    <source>
        <dbReference type="Pfam" id="PF00656"/>
    </source>
</evidence>
<dbReference type="InterPro" id="IPR011600">
    <property type="entry name" value="Pept_C14_caspase"/>
</dbReference>
<name>A0A8J7JSQ3_9CYAN</name>
<dbReference type="Gene3D" id="3.40.50.1460">
    <property type="match status" value="1"/>
</dbReference>
<dbReference type="EMBL" id="JADEWL010000020">
    <property type="protein sequence ID" value="MBE9212834.1"/>
    <property type="molecule type" value="Genomic_DNA"/>
</dbReference>
<feature type="region of interest" description="Disordered" evidence="2">
    <location>
        <begin position="109"/>
        <end position="132"/>
    </location>
</feature>
<feature type="coiled-coil region" evidence="1">
    <location>
        <begin position="78"/>
        <end position="105"/>
    </location>
</feature>
<feature type="compositionally biased region" description="Polar residues" evidence="2">
    <location>
        <begin position="109"/>
        <end position="118"/>
    </location>
</feature>
<reference evidence="5" key="1">
    <citation type="submission" date="2020-10" db="EMBL/GenBank/DDBJ databases">
        <authorList>
            <person name="Castelo-Branco R."/>
            <person name="Eusebio N."/>
            <person name="Adriana R."/>
            <person name="Vieira A."/>
            <person name="Brugerolle De Fraissinette N."/>
            <person name="Rezende De Castro R."/>
            <person name="Schneider M.P."/>
            <person name="Vasconcelos V."/>
            <person name="Leao P.N."/>
        </authorList>
    </citation>
    <scope>NUCLEOTIDE SEQUENCE</scope>
    <source>
        <strain evidence="5">LEGE 06105</strain>
    </source>
</reference>
<gene>
    <name evidence="5" type="ORF">IQ247_09035</name>
</gene>
<dbReference type="SUPFAM" id="SSF52129">
    <property type="entry name" value="Caspase-like"/>
    <property type="match status" value="1"/>
</dbReference>
<dbReference type="RefSeq" id="WP_193919139.1">
    <property type="nucleotide sequence ID" value="NZ_JADEWL010000020.1"/>
</dbReference>
<dbReference type="GO" id="GO:0004197">
    <property type="term" value="F:cysteine-type endopeptidase activity"/>
    <property type="evidence" value="ECO:0007669"/>
    <property type="project" value="InterPro"/>
</dbReference>
<dbReference type="InterPro" id="IPR029030">
    <property type="entry name" value="Caspase-like_dom_sf"/>
</dbReference>
<evidence type="ECO:0000256" key="2">
    <source>
        <dbReference type="SAM" id="MobiDB-lite"/>
    </source>
</evidence>
<evidence type="ECO:0000313" key="5">
    <source>
        <dbReference type="EMBL" id="MBE9212834.1"/>
    </source>
</evidence>
<dbReference type="InterPro" id="IPR052039">
    <property type="entry name" value="Caspase-related_regulators"/>
</dbReference>
<feature type="domain" description="Bacterial Death-like" evidence="4">
    <location>
        <begin position="2"/>
        <end position="90"/>
    </location>
</feature>
<proteinExistence type="predicted"/>
<evidence type="ECO:0000259" key="4">
    <source>
        <dbReference type="Pfam" id="PF20689"/>
    </source>
</evidence>
<dbReference type="Pfam" id="PF20689">
    <property type="entry name" value="bDLD1"/>
    <property type="match status" value="1"/>
</dbReference>
<dbReference type="InterPro" id="IPR048917">
    <property type="entry name" value="bDLD1"/>
</dbReference>
<dbReference type="PANTHER" id="PTHR22576">
    <property type="entry name" value="MUCOSA ASSOCIATED LYMPHOID TISSUE LYMPHOMA TRANSLOCATION PROTEIN 1/PARACASPASE"/>
    <property type="match status" value="1"/>
</dbReference>
<feature type="domain" description="Peptidase C14 caspase" evidence="3">
    <location>
        <begin position="140"/>
        <end position="356"/>
    </location>
</feature>
<dbReference type="AlphaFoldDB" id="A0A8J7JSQ3"/>
<comment type="caution">
    <text evidence="5">The sequence shown here is derived from an EMBL/GenBank/DDBJ whole genome shotgun (WGS) entry which is preliminary data.</text>
</comment>
<evidence type="ECO:0000256" key="1">
    <source>
        <dbReference type="SAM" id="Coils"/>
    </source>
</evidence>
<sequence length="387" mass="44115">MAGIPPQLHKRLRNVLLECEQFESDRNLKTIFTNESLRPWRSSLPQADSLNSRVDYLIAFLVNKRRSDTKENALVLFVRLLSELIDEADNRHQQLKHLAAELEYNLENNSITNSTPDNRSPEDNPIPENHPIKNRPIKNRWAFLVGVNNYNDPNFGRLNFCVSDVLALEERLKALNYTVVCLHDQLGHGNQRFPSRDNIEAELIRLCEMVEPNDLLLVHFACHGKLFHEKPLLIVNNTRSQTLEKTGLPLEVVKQHMRSSQARRLVLTLDACHMGVETGRDINDDPQFIHNAYDLAEGFALIAASTAQQKAQESKDKKFGVFTYYLLEALSGKADRGSKRFVTVDDIKTYVLDSLKRWSVENGGIIQEPTASIEGFGDIILADYRNS</sequence>